<dbReference type="InterPro" id="IPR001585">
    <property type="entry name" value="TAL/FSA"/>
</dbReference>
<dbReference type="HAMAP" id="MF_00493">
    <property type="entry name" value="Transaldolase_2"/>
    <property type="match status" value="1"/>
</dbReference>
<dbReference type="Proteomes" id="UP000256541">
    <property type="component" value="Unassembled WGS sequence"/>
</dbReference>
<dbReference type="GO" id="GO:0004801">
    <property type="term" value="F:transaldolase activity"/>
    <property type="evidence" value="ECO:0007669"/>
    <property type="project" value="UniProtKB-UniRule"/>
</dbReference>
<evidence type="ECO:0000256" key="5">
    <source>
        <dbReference type="ARBA" id="ARBA00013151"/>
    </source>
</evidence>
<dbReference type="NCBIfam" id="TIGR00876">
    <property type="entry name" value="tal_mycobact"/>
    <property type="match status" value="1"/>
</dbReference>
<keyword evidence="7 11" id="KW-0808">Transferase</keyword>
<protein>
    <recommendedName>
        <fullName evidence="5 11">Transaldolase</fullName>
        <ecNumber evidence="5 11">2.2.1.2</ecNumber>
    </recommendedName>
</protein>
<dbReference type="UniPathway" id="UPA00115">
    <property type="reaction ID" value="UER00414"/>
</dbReference>
<evidence type="ECO:0000256" key="1">
    <source>
        <dbReference type="ARBA" id="ARBA00003518"/>
    </source>
</evidence>
<comment type="caution">
    <text evidence="12">The sequence shown here is derived from an EMBL/GenBank/DDBJ whole genome shotgun (WGS) entry which is preliminary data.</text>
</comment>
<sequence>MPLTASPTQALTEAGVSIWLDDLSRHAIDAGTLDTLIVTRNVTGVTTNPTIFAAALSGSSAYDRQLQLLANRGSEVKEAVFEITTDDVVSACDTFRPIYDKTGGVDGRVSIEVAPALAHDGPGTAREAAKLHAKIGRPNLLIKIPATRAGLDAITAVTAVGISVNVTLIFSLQRYRDVIAAYLAGLAKAEAAGLDLAEIHSVASFFISRVDTEIDSRLRQLGTAEALKLTGLAGIANARLAYEVYEHSFSEPGAVRLLKAGANRQRPLWASTGVKSPHLADTAYVTELIAPGVVNTMPAATLDATFDHGDVRTDTIRAGYTNARAVLGALAAVGVDYDDVTATLEQEGIEKFTASWDELCQTVAAALTRLTT</sequence>
<dbReference type="CDD" id="cd00955">
    <property type="entry name" value="Transaldolase_like"/>
    <property type="match status" value="1"/>
</dbReference>
<dbReference type="InterPro" id="IPR013785">
    <property type="entry name" value="Aldolase_TIM"/>
</dbReference>
<keyword evidence="8 11" id="KW-0570">Pentose shunt</keyword>
<feature type="active site" description="Schiff-base intermediate with substrate" evidence="11">
    <location>
        <position position="143"/>
    </location>
</feature>
<proteinExistence type="inferred from homology"/>
<dbReference type="Pfam" id="PF00923">
    <property type="entry name" value="TAL_FSA"/>
    <property type="match status" value="1"/>
</dbReference>
<evidence type="ECO:0000256" key="9">
    <source>
        <dbReference type="ARBA" id="ARBA00023270"/>
    </source>
</evidence>
<evidence type="ECO:0000256" key="4">
    <source>
        <dbReference type="ARBA" id="ARBA00008426"/>
    </source>
</evidence>
<evidence type="ECO:0000313" key="12">
    <source>
        <dbReference type="EMBL" id="RFA15072.1"/>
    </source>
</evidence>
<evidence type="ECO:0000256" key="10">
    <source>
        <dbReference type="ARBA" id="ARBA00048810"/>
    </source>
</evidence>
<dbReference type="AlphaFoldDB" id="A0A3E0VYD9"/>
<dbReference type="GO" id="GO:0006098">
    <property type="term" value="P:pentose-phosphate shunt"/>
    <property type="evidence" value="ECO:0007669"/>
    <property type="project" value="UniProtKB-UniRule"/>
</dbReference>
<keyword evidence="6 11" id="KW-0963">Cytoplasm</keyword>
<reference evidence="12 13" key="1">
    <citation type="submission" date="2017-04" db="EMBL/GenBank/DDBJ databases">
        <title>Comparative genome analysis of Subtercola boreus.</title>
        <authorList>
            <person name="Cho Y.-J."/>
            <person name="Cho A."/>
            <person name="Kim O.-S."/>
            <person name="Lee J.-I."/>
        </authorList>
    </citation>
    <scope>NUCLEOTIDE SEQUENCE [LARGE SCALE GENOMIC DNA]</scope>
    <source>
        <strain evidence="12 13">P27479</strain>
    </source>
</reference>
<evidence type="ECO:0000256" key="3">
    <source>
        <dbReference type="ARBA" id="ARBA00004857"/>
    </source>
</evidence>
<dbReference type="InterPro" id="IPR004732">
    <property type="entry name" value="Transaldolase_2"/>
</dbReference>
<dbReference type="InterPro" id="IPR018225">
    <property type="entry name" value="Transaldolase_AS"/>
</dbReference>
<evidence type="ECO:0000256" key="6">
    <source>
        <dbReference type="ARBA" id="ARBA00022490"/>
    </source>
</evidence>
<evidence type="ECO:0000256" key="2">
    <source>
        <dbReference type="ARBA" id="ARBA00004496"/>
    </source>
</evidence>
<dbReference type="PROSITE" id="PS01054">
    <property type="entry name" value="TRANSALDOLASE_1"/>
    <property type="match status" value="1"/>
</dbReference>
<comment type="pathway">
    <text evidence="3 11">Carbohydrate degradation; pentose phosphate pathway; D-glyceraldehyde 3-phosphate and beta-D-fructose 6-phosphate from D-ribose 5-phosphate and D-xylulose 5-phosphate (non-oxidative stage): step 2/3.</text>
</comment>
<dbReference type="PROSITE" id="PS00958">
    <property type="entry name" value="TRANSALDOLASE_2"/>
    <property type="match status" value="1"/>
</dbReference>
<dbReference type="GO" id="GO:0005737">
    <property type="term" value="C:cytoplasm"/>
    <property type="evidence" value="ECO:0007669"/>
    <property type="project" value="UniProtKB-SubCell"/>
</dbReference>
<dbReference type="EMBL" id="NBXB01000021">
    <property type="protein sequence ID" value="RFA15072.1"/>
    <property type="molecule type" value="Genomic_DNA"/>
</dbReference>
<accession>A0A3E0VYD9</accession>
<comment type="catalytic activity">
    <reaction evidence="10 11">
        <text>D-sedoheptulose 7-phosphate + D-glyceraldehyde 3-phosphate = D-erythrose 4-phosphate + beta-D-fructose 6-phosphate</text>
        <dbReference type="Rhea" id="RHEA:17053"/>
        <dbReference type="ChEBI" id="CHEBI:16897"/>
        <dbReference type="ChEBI" id="CHEBI:57483"/>
        <dbReference type="ChEBI" id="CHEBI:57634"/>
        <dbReference type="ChEBI" id="CHEBI:59776"/>
        <dbReference type="EC" id="2.2.1.2"/>
    </reaction>
</comment>
<dbReference type="GO" id="GO:0005975">
    <property type="term" value="P:carbohydrate metabolic process"/>
    <property type="evidence" value="ECO:0007669"/>
    <property type="project" value="InterPro"/>
</dbReference>
<dbReference type="EC" id="2.2.1.2" evidence="5 11"/>
<dbReference type="OrthoDB" id="9809101at2"/>
<evidence type="ECO:0000313" key="13">
    <source>
        <dbReference type="Proteomes" id="UP000256541"/>
    </source>
</evidence>
<gene>
    <name evidence="11" type="primary">tal</name>
    <name evidence="12" type="ORF">B7R22_06980</name>
</gene>
<dbReference type="PIRSF" id="PIRSF036915">
    <property type="entry name" value="Trnald_Bac_Plnt"/>
    <property type="match status" value="1"/>
</dbReference>
<dbReference type="RefSeq" id="WP_116411068.1">
    <property type="nucleotide sequence ID" value="NZ_NBXB01000021.1"/>
</dbReference>
<organism evidence="12 13">
    <name type="scientific">Subtercola boreus</name>
    <dbReference type="NCBI Taxonomy" id="120213"/>
    <lineage>
        <taxon>Bacteria</taxon>
        <taxon>Bacillati</taxon>
        <taxon>Actinomycetota</taxon>
        <taxon>Actinomycetes</taxon>
        <taxon>Micrococcales</taxon>
        <taxon>Microbacteriaceae</taxon>
        <taxon>Subtercola</taxon>
    </lineage>
</organism>
<keyword evidence="9 11" id="KW-0704">Schiff base</keyword>
<dbReference type="Gene3D" id="3.20.20.70">
    <property type="entry name" value="Aldolase class I"/>
    <property type="match status" value="1"/>
</dbReference>
<comment type="function">
    <text evidence="1 11">Transaldolase is important for the balance of metabolites in the pentose-phosphate pathway.</text>
</comment>
<name>A0A3E0VYD9_9MICO</name>
<evidence type="ECO:0000256" key="7">
    <source>
        <dbReference type="ARBA" id="ARBA00022679"/>
    </source>
</evidence>
<comment type="similarity">
    <text evidence="4 11">Belongs to the transaldolase family. Type 2 subfamily.</text>
</comment>
<evidence type="ECO:0000256" key="8">
    <source>
        <dbReference type="ARBA" id="ARBA00023126"/>
    </source>
</evidence>
<dbReference type="SUPFAM" id="SSF51569">
    <property type="entry name" value="Aldolase"/>
    <property type="match status" value="1"/>
</dbReference>
<evidence type="ECO:0000256" key="11">
    <source>
        <dbReference type="HAMAP-Rule" id="MF_00493"/>
    </source>
</evidence>
<dbReference type="PANTHER" id="PTHR10683">
    <property type="entry name" value="TRANSALDOLASE"/>
    <property type="match status" value="1"/>
</dbReference>
<dbReference type="PANTHER" id="PTHR10683:SF31">
    <property type="entry name" value="TRANSALDOLASE"/>
    <property type="match status" value="1"/>
</dbReference>
<comment type="subcellular location">
    <subcellularLocation>
        <location evidence="2 11">Cytoplasm</location>
    </subcellularLocation>
</comment>
<dbReference type="NCBIfam" id="NF002881">
    <property type="entry name" value="PRK03343.1"/>
    <property type="match status" value="1"/>
</dbReference>